<evidence type="ECO:0000256" key="4">
    <source>
        <dbReference type="ARBA" id="ARBA00010459"/>
    </source>
</evidence>
<keyword evidence="8" id="KW-1000">Mitochondrion outer membrane</keyword>
<evidence type="ECO:0000256" key="15">
    <source>
        <dbReference type="ARBA" id="ARBA00039397"/>
    </source>
</evidence>
<sequence>MSLWSLDNPAFTDYAFYAGVLAVKVMAMGVITGYYRMTKKAFANPEDAKRLGAKDVKVDADVERVRRAHQNDLENITVFWILGLLFLLTNPSPATARLIFRAYTGSRIGYTILYISGSSLRPGVYIVGVICNVFMVFRIICTFW</sequence>
<evidence type="ECO:0000256" key="11">
    <source>
        <dbReference type="ARBA" id="ARBA00022990"/>
    </source>
</evidence>
<comment type="subcellular location">
    <subcellularLocation>
        <location evidence="3">Endoplasmic reticulum membrane</location>
        <topology evidence="3">Multi-pass membrane protein</topology>
    </subcellularLocation>
    <subcellularLocation>
        <location evidence="2">Mitochondrion outer membrane</location>
    </subcellularLocation>
</comment>
<dbReference type="GO" id="GO:0005741">
    <property type="term" value="C:mitochondrial outer membrane"/>
    <property type="evidence" value="ECO:0007669"/>
    <property type="project" value="UniProtKB-SubCell"/>
</dbReference>
<comment type="subunit">
    <text evidence="14">Homotrimer; The trimer binds only one molecule of glutathione.</text>
</comment>
<keyword evidence="10 17" id="KW-1133">Transmembrane helix</keyword>
<evidence type="ECO:0000313" key="18">
    <source>
        <dbReference type="EMBL" id="KAK3852689.1"/>
    </source>
</evidence>
<comment type="catalytic activity">
    <reaction evidence="16">
        <text>RX + glutathione = an S-substituted glutathione + a halide anion + H(+)</text>
        <dbReference type="Rhea" id="RHEA:16437"/>
        <dbReference type="ChEBI" id="CHEBI:15378"/>
        <dbReference type="ChEBI" id="CHEBI:16042"/>
        <dbReference type="ChEBI" id="CHEBI:17792"/>
        <dbReference type="ChEBI" id="CHEBI:57925"/>
        <dbReference type="ChEBI" id="CHEBI:90779"/>
        <dbReference type="EC" id="2.5.1.18"/>
    </reaction>
    <physiologicalReaction direction="left-to-right" evidence="16">
        <dbReference type="Rhea" id="RHEA:16438"/>
    </physiologicalReaction>
</comment>
<keyword evidence="9" id="KW-0256">Endoplasmic reticulum</keyword>
<comment type="caution">
    <text evidence="18">The sequence shown here is derived from an EMBL/GenBank/DDBJ whole genome shotgun (WGS) entry which is preliminary data.</text>
</comment>
<comment type="function">
    <text evidence="1">Conjugation of reduced glutathione to a wide number of exogenous and endogenous hydrophobic electrophiles.</text>
</comment>
<dbReference type="EC" id="2.5.1.18" evidence="5"/>
<keyword evidence="12" id="KW-0496">Mitochondrion</keyword>
<evidence type="ECO:0000313" key="19">
    <source>
        <dbReference type="Proteomes" id="UP001286313"/>
    </source>
</evidence>
<evidence type="ECO:0000256" key="12">
    <source>
        <dbReference type="ARBA" id="ARBA00023128"/>
    </source>
</evidence>
<dbReference type="GO" id="GO:0004364">
    <property type="term" value="F:glutathione transferase activity"/>
    <property type="evidence" value="ECO:0007669"/>
    <property type="project" value="UniProtKB-EC"/>
</dbReference>
<dbReference type="InterPro" id="IPR023352">
    <property type="entry name" value="MAPEG-like_dom_sf"/>
</dbReference>
<reference evidence="18" key="1">
    <citation type="submission" date="2023-10" db="EMBL/GenBank/DDBJ databases">
        <title>Genome assemblies of two species of porcelain crab, Petrolisthes cinctipes and Petrolisthes manimaculis (Anomura: Porcellanidae).</title>
        <authorList>
            <person name="Angst P."/>
        </authorList>
    </citation>
    <scope>NUCLEOTIDE SEQUENCE</scope>
    <source>
        <strain evidence="18">PB745_01</strain>
        <tissue evidence="18">Gill</tissue>
    </source>
</reference>
<feature type="transmembrane region" description="Helical" evidence="17">
    <location>
        <begin position="120"/>
        <end position="141"/>
    </location>
</feature>
<evidence type="ECO:0000256" key="2">
    <source>
        <dbReference type="ARBA" id="ARBA00004294"/>
    </source>
</evidence>
<organism evidence="18 19">
    <name type="scientific">Petrolisthes cinctipes</name>
    <name type="common">Flat porcelain crab</name>
    <dbReference type="NCBI Taxonomy" id="88211"/>
    <lineage>
        <taxon>Eukaryota</taxon>
        <taxon>Metazoa</taxon>
        <taxon>Ecdysozoa</taxon>
        <taxon>Arthropoda</taxon>
        <taxon>Crustacea</taxon>
        <taxon>Multicrustacea</taxon>
        <taxon>Malacostraca</taxon>
        <taxon>Eumalacostraca</taxon>
        <taxon>Eucarida</taxon>
        <taxon>Decapoda</taxon>
        <taxon>Pleocyemata</taxon>
        <taxon>Anomura</taxon>
        <taxon>Galatheoidea</taxon>
        <taxon>Porcellanidae</taxon>
        <taxon>Petrolisthes</taxon>
    </lineage>
</organism>
<dbReference type="GO" id="GO:0005789">
    <property type="term" value="C:endoplasmic reticulum membrane"/>
    <property type="evidence" value="ECO:0007669"/>
    <property type="project" value="UniProtKB-SubCell"/>
</dbReference>
<proteinExistence type="inferred from homology"/>
<evidence type="ECO:0000256" key="9">
    <source>
        <dbReference type="ARBA" id="ARBA00022824"/>
    </source>
</evidence>
<dbReference type="Proteomes" id="UP001286313">
    <property type="component" value="Unassembled WGS sequence"/>
</dbReference>
<evidence type="ECO:0000256" key="7">
    <source>
        <dbReference type="ARBA" id="ARBA00022692"/>
    </source>
</evidence>
<dbReference type="AlphaFoldDB" id="A0AAE1EHP8"/>
<evidence type="ECO:0000256" key="17">
    <source>
        <dbReference type="SAM" id="Phobius"/>
    </source>
</evidence>
<dbReference type="FunFam" id="1.20.120.550:FF:000002">
    <property type="entry name" value="Microsomal glutathione S-transferase 1"/>
    <property type="match status" value="1"/>
</dbReference>
<dbReference type="PANTHER" id="PTHR10689:SF6">
    <property type="entry name" value="MICROSOMAL GLUTATHIONE S-TRANSFERASE 1"/>
    <property type="match status" value="1"/>
</dbReference>
<evidence type="ECO:0000256" key="5">
    <source>
        <dbReference type="ARBA" id="ARBA00012452"/>
    </source>
</evidence>
<evidence type="ECO:0000256" key="13">
    <source>
        <dbReference type="ARBA" id="ARBA00023136"/>
    </source>
</evidence>
<evidence type="ECO:0000256" key="10">
    <source>
        <dbReference type="ARBA" id="ARBA00022989"/>
    </source>
</evidence>
<accession>A0AAE1EHP8</accession>
<dbReference type="EMBL" id="JAWQEG010007295">
    <property type="protein sequence ID" value="KAK3852689.1"/>
    <property type="molecule type" value="Genomic_DNA"/>
</dbReference>
<dbReference type="Pfam" id="PF01124">
    <property type="entry name" value="MAPEG"/>
    <property type="match status" value="1"/>
</dbReference>
<gene>
    <name evidence="18" type="ORF">Pcinc_040736</name>
</gene>
<protein>
    <recommendedName>
        <fullName evidence="15">Microsomal glutathione S-transferase 1</fullName>
        <ecNumber evidence="5">2.5.1.18</ecNumber>
    </recommendedName>
</protein>
<keyword evidence="13 17" id="KW-0472">Membrane</keyword>
<feature type="transmembrane region" description="Helical" evidence="17">
    <location>
        <begin position="14"/>
        <end position="35"/>
    </location>
</feature>
<evidence type="ECO:0000256" key="8">
    <source>
        <dbReference type="ARBA" id="ARBA00022787"/>
    </source>
</evidence>
<name>A0AAE1EHP8_PETCI</name>
<dbReference type="InterPro" id="IPR001129">
    <property type="entry name" value="Membr-assoc_MAPEG"/>
</dbReference>
<dbReference type="SUPFAM" id="SSF161084">
    <property type="entry name" value="MAPEG domain-like"/>
    <property type="match status" value="1"/>
</dbReference>
<keyword evidence="6" id="KW-0808">Transferase</keyword>
<dbReference type="InterPro" id="IPR040162">
    <property type="entry name" value="MGST1-like"/>
</dbReference>
<evidence type="ECO:0000256" key="16">
    <source>
        <dbReference type="ARBA" id="ARBA00049385"/>
    </source>
</evidence>
<comment type="similarity">
    <text evidence="4">Belongs to the MAPEG family.</text>
</comment>
<evidence type="ECO:0000256" key="1">
    <source>
        <dbReference type="ARBA" id="ARBA00003701"/>
    </source>
</evidence>
<keyword evidence="7 17" id="KW-0812">Transmembrane</keyword>
<feature type="transmembrane region" description="Helical" evidence="17">
    <location>
        <begin position="76"/>
        <end position="100"/>
    </location>
</feature>
<keyword evidence="19" id="KW-1185">Reference proteome</keyword>
<keyword evidence="11" id="KW-0007">Acetylation</keyword>
<dbReference type="PANTHER" id="PTHR10689">
    <property type="entry name" value="MICROSOMAL GLUTATHIONE S-TRANSFERASE 1"/>
    <property type="match status" value="1"/>
</dbReference>
<evidence type="ECO:0000256" key="3">
    <source>
        <dbReference type="ARBA" id="ARBA00004477"/>
    </source>
</evidence>
<dbReference type="Gene3D" id="1.20.120.550">
    <property type="entry name" value="Membrane associated eicosanoid/glutathione metabolism-like domain"/>
    <property type="match status" value="1"/>
</dbReference>
<evidence type="ECO:0000256" key="6">
    <source>
        <dbReference type="ARBA" id="ARBA00022679"/>
    </source>
</evidence>
<evidence type="ECO:0000256" key="14">
    <source>
        <dbReference type="ARBA" id="ARBA00038540"/>
    </source>
</evidence>